<dbReference type="RefSeq" id="WP_190923565.1">
    <property type="nucleotide sequence ID" value="NZ_JACXAC010000003.1"/>
</dbReference>
<reference evidence="3 4" key="1">
    <citation type="submission" date="2020-09" db="EMBL/GenBank/DDBJ databases">
        <authorList>
            <person name="Kim M.K."/>
        </authorList>
    </citation>
    <scope>NUCLEOTIDE SEQUENCE [LARGE SCALE GENOMIC DNA]</scope>
    <source>
        <strain evidence="3 4">BT189</strain>
    </source>
</reference>
<evidence type="ECO:0008006" key="5">
    <source>
        <dbReference type="Google" id="ProtNLM"/>
    </source>
</evidence>
<keyword evidence="4" id="KW-1185">Reference proteome</keyword>
<protein>
    <recommendedName>
        <fullName evidence="5">Phosphatidate cytidylyltransferase</fullName>
    </recommendedName>
</protein>
<keyword evidence="1" id="KW-1133">Transmembrane helix</keyword>
<sequence length="65" mass="7075">MKLSRHALFILLLVAGCSVLAYADGLKAAETFWGLGEMILWGVVGFALFLGIMNFLINLGTKKTE</sequence>
<comment type="caution">
    <text evidence="3">The sequence shown here is derived from an EMBL/GenBank/DDBJ whole genome shotgun (WGS) entry which is preliminary data.</text>
</comment>
<proteinExistence type="predicted"/>
<feature type="chain" id="PRO_5045046800" description="Phosphatidate cytidylyltransferase" evidence="2">
    <location>
        <begin position="24"/>
        <end position="65"/>
    </location>
</feature>
<accession>A0ABR8JQJ5</accession>
<feature type="transmembrane region" description="Helical" evidence="1">
    <location>
        <begin position="39"/>
        <end position="59"/>
    </location>
</feature>
<evidence type="ECO:0000313" key="3">
    <source>
        <dbReference type="EMBL" id="MBD2722235.1"/>
    </source>
</evidence>
<name>A0ABR8JQJ5_9BACT</name>
<evidence type="ECO:0000256" key="1">
    <source>
        <dbReference type="SAM" id="Phobius"/>
    </source>
</evidence>
<dbReference type="EMBL" id="JACXAC010000003">
    <property type="protein sequence ID" value="MBD2722235.1"/>
    <property type="molecule type" value="Genomic_DNA"/>
</dbReference>
<dbReference type="Proteomes" id="UP000606003">
    <property type="component" value="Unassembled WGS sequence"/>
</dbReference>
<keyword evidence="1" id="KW-0472">Membrane</keyword>
<feature type="signal peptide" evidence="2">
    <location>
        <begin position="1"/>
        <end position="23"/>
    </location>
</feature>
<evidence type="ECO:0000256" key="2">
    <source>
        <dbReference type="SAM" id="SignalP"/>
    </source>
</evidence>
<dbReference type="PROSITE" id="PS51257">
    <property type="entry name" value="PROKAR_LIPOPROTEIN"/>
    <property type="match status" value="1"/>
</dbReference>
<gene>
    <name evidence="3" type="ORF">IC234_08860</name>
</gene>
<evidence type="ECO:0000313" key="4">
    <source>
        <dbReference type="Proteomes" id="UP000606003"/>
    </source>
</evidence>
<organism evidence="3 4">
    <name type="scientific">Hymenobacter armeniacus</name>
    <dbReference type="NCBI Taxonomy" id="2771358"/>
    <lineage>
        <taxon>Bacteria</taxon>
        <taxon>Pseudomonadati</taxon>
        <taxon>Bacteroidota</taxon>
        <taxon>Cytophagia</taxon>
        <taxon>Cytophagales</taxon>
        <taxon>Hymenobacteraceae</taxon>
        <taxon>Hymenobacter</taxon>
    </lineage>
</organism>
<keyword evidence="1" id="KW-0812">Transmembrane</keyword>
<keyword evidence="2" id="KW-0732">Signal</keyword>